<name>A0A8S1T2I2_9CILI</name>
<protein>
    <recommendedName>
        <fullName evidence="4">WD40-repeat-containing domain</fullName>
    </recommendedName>
</protein>
<dbReference type="Pfam" id="PF00400">
    <property type="entry name" value="WD40"/>
    <property type="match status" value="1"/>
</dbReference>
<dbReference type="EMBL" id="CAJJDO010000014">
    <property type="protein sequence ID" value="CAD8145657.1"/>
    <property type="molecule type" value="Genomic_DNA"/>
</dbReference>
<dbReference type="AlphaFoldDB" id="A0A8S1T2I2"/>
<dbReference type="PROSITE" id="PS50294">
    <property type="entry name" value="WD_REPEATS_REGION"/>
    <property type="match status" value="1"/>
</dbReference>
<sequence length="498" mass="59590">MNGNHIYQCIQHKEQAIYLEKELKGNQRMFYCQNCIDKIQYPHNLLLIKDVEAFIHKHEQIILKERKIINQQNLELLLRLKEQLFQFQSQLSQLIEQNVQYINEQIKIIIAIDESLEQKTKEAFQKIIYENFDIENTFEELVDYRQIKKTIACSLMPMQTLSFQEQQQKFLKEIRLQSKINSLEQIKDFFKQQQEKQLIRNQRCKIHQLQVDIINITSENQQYLGCIKCDFNFVVQRHNLEDLKEYWNKYQRHTEKYIGFHQKANSSLELLNQHKIALNLLINQFNQLIEPNEDRMDEIQKKTSYLIKKDWSDMTNEDILSIAKILNNQNNHLILDDTIQAEIEANQIQIRQFCQNQIQMTDQIKQYYQLATINNVNYTQSILTQFDNKQKTLVDAKNLISGKQYELINSFKENECKAIAFSSDSVIMIAGYFNGLINIYEFKLGFLKLIQQLQQHRNMITCLNFMKKSMSFISGSKDMTIIIWMIQDKQNWQIGWYV</sequence>
<gene>
    <name evidence="2" type="ORF">PPENT_87.1.T0140356</name>
</gene>
<dbReference type="InterPro" id="IPR001680">
    <property type="entry name" value="WD40_rpt"/>
</dbReference>
<organism evidence="2 3">
    <name type="scientific">Paramecium pentaurelia</name>
    <dbReference type="NCBI Taxonomy" id="43138"/>
    <lineage>
        <taxon>Eukaryota</taxon>
        <taxon>Sar</taxon>
        <taxon>Alveolata</taxon>
        <taxon>Ciliophora</taxon>
        <taxon>Intramacronucleata</taxon>
        <taxon>Oligohymenophorea</taxon>
        <taxon>Peniculida</taxon>
        <taxon>Parameciidae</taxon>
        <taxon>Paramecium</taxon>
    </lineage>
</organism>
<dbReference type="PANTHER" id="PTHR19920">
    <property type="entry name" value="WD40 PROTEIN CIAO1"/>
    <property type="match status" value="1"/>
</dbReference>
<dbReference type="OrthoDB" id="311034at2759"/>
<keyword evidence="3" id="KW-1185">Reference proteome</keyword>
<comment type="caution">
    <text evidence="2">The sequence shown here is derived from an EMBL/GenBank/DDBJ whole genome shotgun (WGS) entry which is preliminary data.</text>
</comment>
<accession>A0A8S1T2I2</accession>
<evidence type="ECO:0000256" key="1">
    <source>
        <dbReference type="PROSITE-ProRule" id="PRU00221"/>
    </source>
</evidence>
<dbReference type="SMART" id="SM00320">
    <property type="entry name" value="WD40"/>
    <property type="match status" value="2"/>
</dbReference>
<proteinExistence type="predicted"/>
<keyword evidence="1" id="KW-0853">WD repeat</keyword>
<reference evidence="2" key="1">
    <citation type="submission" date="2021-01" db="EMBL/GenBank/DDBJ databases">
        <authorList>
            <consortium name="Genoscope - CEA"/>
            <person name="William W."/>
        </authorList>
    </citation>
    <scope>NUCLEOTIDE SEQUENCE</scope>
</reference>
<evidence type="ECO:0000313" key="2">
    <source>
        <dbReference type="EMBL" id="CAD8145657.1"/>
    </source>
</evidence>
<evidence type="ECO:0008006" key="4">
    <source>
        <dbReference type="Google" id="ProtNLM"/>
    </source>
</evidence>
<feature type="repeat" description="WD" evidence="1">
    <location>
        <begin position="453"/>
        <end position="484"/>
    </location>
</feature>
<dbReference type="Proteomes" id="UP000689195">
    <property type="component" value="Unassembled WGS sequence"/>
</dbReference>
<dbReference type="GO" id="GO:0016226">
    <property type="term" value="P:iron-sulfur cluster assembly"/>
    <property type="evidence" value="ECO:0007669"/>
    <property type="project" value="TreeGrafter"/>
</dbReference>
<dbReference type="PROSITE" id="PS50082">
    <property type="entry name" value="WD_REPEATS_2"/>
    <property type="match status" value="1"/>
</dbReference>
<evidence type="ECO:0000313" key="3">
    <source>
        <dbReference type="Proteomes" id="UP000689195"/>
    </source>
</evidence>
<dbReference type="GO" id="GO:0097361">
    <property type="term" value="C:cytosolic [4Fe-4S] assembly targeting complex"/>
    <property type="evidence" value="ECO:0007669"/>
    <property type="project" value="TreeGrafter"/>
</dbReference>
<dbReference type="PANTHER" id="PTHR19920:SF0">
    <property type="entry name" value="CYTOSOLIC IRON-SULFUR PROTEIN ASSEMBLY PROTEIN CIAO1-RELATED"/>
    <property type="match status" value="1"/>
</dbReference>